<dbReference type="Proteomes" id="UP001274321">
    <property type="component" value="Unassembled WGS sequence"/>
</dbReference>
<dbReference type="InterPro" id="IPR027417">
    <property type="entry name" value="P-loop_NTPase"/>
</dbReference>
<dbReference type="InterPro" id="IPR051120">
    <property type="entry name" value="ABC_AA/LPS_Transport"/>
</dbReference>
<dbReference type="PROSITE" id="PS50893">
    <property type="entry name" value="ABC_TRANSPORTER_2"/>
    <property type="match status" value="1"/>
</dbReference>
<dbReference type="Gene3D" id="3.40.50.300">
    <property type="entry name" value="P-loop containing nucleotide triphosphate hydrolases"/>
    <property type="match status" value="1"/>
</dbReference>
<name>A0ABU4RMD9_9HYPH</name>
<organism evidence="5 6">
    <name type="scientific">Terrihabitans rhizophilus</name>
    <dbReference type="NCBI Taxonomy" id="3092662"/>
    <lineage>
        <taxon>Bacteria</taxon>
        <taxon>Pseudomonadati</taxon>
        <taxon>Pseudomonadota</taxon>
        <taxon>Alphaproteobacteria</taxon>
        <taxon>Hyphomicrobiales</taxon>
        <taxon>Terrihabitans</taxon>
    </lineage>
</organism>
<dbReference type="PANTHER" id="PTHR45772:SF7">
    <property type="entry name" value="AMINO ACID ABC TRANSPORTER ATP-BINDING PROTEIN"/>
    <property type="match status" value="1"/>
</dbReference>
<accession>A0ABU4RMD9</accession>
<evidence type="ECO:0000313" key="6">
    <source>
        <dbReference type="Proteomes" id="UP001274321"/>
    </source>
</evidence>
<dbReference type="RefSeq" id="WP_319844094.1">
    <property type="nucleotide sequence ID" value="NZ_JAXAFJ010000003.1"/>
</dbReference>
<keyword evidence="6" id="KW-1185">Reference proteome</keyword>
<dbReference type="PANTHER" id="PTHR45772">
    <property type="entry name" value="CONSERVED COMPONENT OF ABC TRANSPORTER FOR NATURAL AMINO ACIDS-RELATED"/>
    <property type="match status" value="1"/>
</dbReference>
<keyword evidence="1" id="KW-0813">Transport</keyword>
<dbReference type="SMART" id="SM00382">
    <property type="entry name" value="AAA"/>
    <property type="match status" value="1"/>
</dbReference>
<dbReference type="InterPro" id="IPR032823">
    <property type="entry name" value="BCA_ABC_TP_C"/>
</dbReference>
<feature type="domain" description="ABC transporter" evidence="4">
    <location>
        <begin position="6"/>
        <end position="240"/>
    </location>
</feature>
<dbReference type="SUPFAM" id="SSF52540">
    <property type="entry name" value="P-loop containing nucleoside triphosphate hydrolases"/>
    <property type="match status" value="1"/>
</dbReference>
<protein>
    <submittedName>
        <fullName evidence="5">ABC transporter ATP-binding protein</fullName>
    </submittedName>
</protein>
<reference evidence="5 6" key="1">
    <citation type="submission" date="2023-11" db="EMBL/GenBank/DDBJ databases">
        <authorList>
            <person name="Bao R."/>
        </authorList>
    </citation>
    <scope>NUCLEOTIDE SEQUENCE [LARGE SCALE GENOMIC DNA]</scope>
    <source>
        <strain evidence="5 6">PJ23</strain>
    </source>
</reference>
<dbReference type="Pfam" id="PF12399">
    <property type="entry name" value="BCA_ABC_TP_C"/>
    <property type="match status" value="1"/>
</dbReference>
<evidence type="ECO:0000256" key="3">
    <source>
        <dbReference type="ARBA" id="ARBA00022840"/>
    </source>
</evidence>
<evidence type="ECO:0000259" key="4">
    <source>
        <dbReference type="PROSITE" id="PS50893"/>
    </source>
</evidence>
<evidence type="ECO:0000256" key="1">
    <source>
        <dbReference type="ARBA" id="ARBA00022448"/>
    </source>
</evidence>
<proteinExistence type="predicted"/>
<keyword evidence="3 5" id="KW-0067">ATP-binding</keyword>
<keyword evidence="2" id="KW-0547">Nucleotide-binding</keyword>
<gene>
    <name evidence="5" type="ORF">SCD90_07865</name>
</gene>
<dbReference type="InterPro" id="IPR003593">
    <property type="entry name" value="AAA+_ATPase"/>
</dbReference>
<sequence>MTEPLLSIEHLGKRFRGLQALDDVTLELKQGEVVGLIGPNGAGKTTLINVITGVHKPSAGTIHFRGESIAGMRPDRIARRGIARTFQIVQPFPAMTVLENVAAAALFAGGETSLASARGKAAEHLHFCGLSDQADKPAASLTLAGRKRLELAKSLALNPTLLLLDEVNAGLNTAEIDHALELILSIAARGVTVLLIEHLMKVVTRAASRIVVLHHGRLIADGATREVMADEAVVEAYLGRRYAARLAGAGI</sequence>
<evidence type="ECO:0000313" key="5">
    <source>
        <dbReference type="EMBL" id="MDX6805977.1"/>
    </source>
</evidence>
<dbReference type="EMBL" id="JAXAFJ010000003">
    <property type="protein sequence ID" value="MDX6805977.1"/>
    <property type="molecule type" value="Genomic_DNA"/>
</dbReference>
<comment type="caution">
    <text evidence="5">The sequence shown here is derived from an EMBL/GenBank/DDBJ whole genome shotgun (WGS) entry which is preliminary data.</text>
</comment>
<evidence type="ECO:0000256" key="2">
    <source>
        <dbReference type="ARBA" id="ARBA00022741"/>
    </source>
</evidence>
<dbReference type="GO" id="GO:0005524">
    <property type="term" value="F:ATP binding"/>
    <property type="evidence" value="ECO:0007669"/>
    <property type="project" value="UniProtKB-KW"/>
</dbReference>
<dbReference type="CDD" id="cd03219">
    <property type="entry name" value="ABC_Mj1267_LivG_branched"/>
    <property type="match status" value="1"/>
</dbReference>
<dbReference type="InterPro" id="IPR003439">
    <property type="entry name" value="ABC_transporter-like_ATP-bd"/>
</dbReference>
<dbReference type="Pfam" id="PF00005">
    <property type="entry name" value="ABC_tran"/>
    <property type="match status" value="1"/>
</dbReference>